<evidence type="ECO:0000256" key="3">
    <source>
        <dbReference type="ARBA" id="ARBA00023163"/>
    </source>
</evidence>
<dbReference type="SMART" id="SM00345">
    <property type="entry name" value="HTH_GNTR"/>
    <property type="match status" value="1"/>
</dbReference>
<protein>
    <submittedName>
        <fullName evidence="5">GntR family transcriptional regulator</fullName>
    </submittedName>
</protein>
<keyword evidence="2" id="KW-0238">DNA-binding</keyword>
<keyword evidence="6" id="KW-1185">Reference proteome</keyword>
<dbReference type="Proteomes" id="UP001589627">
    <property type="component" value="Unassembled WGS sequence"/>
</dbReference>
<dbReference type="Gene3D" id="1.10.10.10">
    <property type="entry name" value="Winged helix-like DNA-binding domain superfamily/Winged helix DNA-binding domain"/>
    <property type="match status" value="1"/>
</dbReference>
<evidence type="ECO:0000256" key="1">
    <source>
        <dbReference type="ARBA" id="ARBA00023015"/>
    </source>
</evidence>
<accession>A0ABV5YSJ2</accession>
<dbReference type="InterPro" id="IPR000524">
    <property type="entry name" value="Tscrpt_reg_HTH_GntR"/>
</dbReference>
<reference evidence="5 6" key="1">
    <citation type="submission" date="2024-09" db="EMBL/GenBank/DDBJ databases">
        <authorList>
            <person name="Sun Q."/>
            <person name="Mori K."/>
        </authorList>
    </citation>
    <scope>NUCLEOTIDE SEQUENCE [LARGE SCALE GENOMIC DNA]</scope>
    <source>
        <strain evidence="5 6">TBRC 0563</strain>
    </source>
</reference>
<sequence>MGESTVEASWLAGHIGERSARGIASALTDLIRRGDIAEGSRLPTVRGLAAELGVSPATVAEVWSTLRRHRVVSA</sequence>
<dbReference type="EMBL" id="JBHLZP010000451">
    <property type="protein sequence ID" value="MFB9838003.1"/>
    <property type="molecule type" value="Genomic_DNA"/>
</dbReference>
<name>A0ABV5YSJ2_9ACTN</name>
<feature type="non-terminal residue" evidence="5">
    <location>
        <position position="74"/>
    </location>
</feature>
<keyword evidence="3" id="KW-0804">Transcription</keyword>
<gene>
    <name evidence="5" type="ORF">ACFFNX_38155</name>
</gene>
<comment type="caution">
    <text evidence="5">The sequence shown here is derived from an EMBL/GenBank/DDBJ whole genome shotgun (WGS) entry which is preliminary data.</text>
</comment>
<organism evidence="5 6">
    <name type="scientific">Actinoallomurus acaciae</name>
    <dbReference type="NCBI Taxonomy" id="502577"/>
    <lineage>
        <taxon>Bacteria</taxon>
        <taxon>Bacillati</taxon>
        <taxon>Actinomycetota</taxon>
        <taxon>Actinomycetes</taxon>
        <taxon>Streptosporangiales</taxon>
        <taxon>Thermomonosporaceae</taxon>
        <taxon>Actinoallomurus</taxon>
    </lineage>
</organism>
<dbReference type="PROSITE" id="PS50949">
    <property type="entry name" value="HTH_GNTR"/>
    <property type="match status" value="1"/>
</dbReference>
<dbReference type="RefSeq" id="WP_378210970.1">
    <property type="nucleotide sequence ID" value="NZ_JBHLZP010000451.1"/>
</dbReference>
<evidence type="ECO:0000259" key="4">
    <source>
        <dbReference type="PROSITE" id="PS50949"/>
    </source>
</evidence>
<proteinExistence type="predicted"/>
<dbReference type="InterPro" id="IPR036390">
    <property type="entry name" value="WH_DNA-bd_sf"/>
</dbReference>
<dbReference type="Pfam" id="PF00392">
    <property type="entry name" value="GntR"/>
    <property type="match status" value="1"/>
</dbReference>
<evidence type="ECO:0000313" key="5">
    <source>
        <dbReference type="EMBL" id="MFB9838003.1"/>
    </source>
</evidence>
<dbReference type="SUPFAM" id="SSF46785">
    <property type="entry name" value="Winged helix' DNA-binding domain"/>
    <property type="match status" value="1"/>
</dbReference>
<dbReference type="InterPro" id="IPR036388">
    <property type="entry name" value="WH-like_DNA-bd_sf"/>
</dbReference>
<evidence type="ECO:0000256" key="2">
    <source>
        <dbReference type="ARBA" id="ARBA00023125"/>
    </source>
</evidence>
<keyword evidence="1" id="KW-0805">Transcription regulation</keyword>
<evidence type="ECO:0000313" key="6">
    <source>
        <dbReference type="Proteomes" id="UP001589627"/>
    </source>
</evidence>
<feature type="domain" description="HTH gntR-type" evidence="4">
    <location>
        <begin position="17"/>
        <end position="74"/>
    </location>
</feature>